<protein>
    <submittedName>
        <fullName evidence="1">Uncharacterized protein</fullName>
    </submittedName>
</protein>
<dbReference type="EMBL" id="KN838745">
    <property type="protein sequence ID" value="KIJ95735.1"/>
    <property type="molecule type" value="Genomic_DNA"/>
</dbReference>
<organism evidence="1 2">
    <name type="scientific">Laccaria amethystina LaAM-08-1</name>
    <dbReference type="NCBI Taxonomy" id="1095629"/>
    <lineage>
        <taxon>Eukaryota</taxon>
        <taxon>Fungi</taxon>
        <taxon>Dikarya</taxon>
        <taxon>Basidiomycota</taxon>
        <taxon>Agaricomycotina</taxon>
        <taxon>Agaricomycetes</taxon>
        <taxon>Agaricomycetidae</taxon>
        <taxon>Agaricales</taxon>
        <taxon>Agaricineae</taxon>
        <taxon>Hydnangiaceae</taxon>
        <taxon>Laccaria</taxon>
    </lineage>
</organism>
<dbReference type="AlphaFoldDB" id="A0A0C9WU80"/>
<dbReference type="Proteomes" id="UP000054477">
    <property type="component" value="Unassembled WGS sequence"/>
</dbReference>
<evidence type="ECO:0000313" key="1">
    <source>
        <dbReference type="EMBL" id="KIJ95735.1"/>
    </source>
</evidence>
<keyword evidence="2" id="KW-1185">Reference proteome</keyword>
<gene>
    <name evidence="1" type="ORF">K443DRAFT_320694</name>
</gene>
<sequence length="85" mass="9713">MSSCMLVLIDILIRNRYFSFSVRTSVNTCACRVWWPSSSTRESLIQLPDREMQDKLDFGRNKYITWVVPTPASPIPPYPGIASTT</sequence>
<evidence type="ECO:0000313" key="2">
    <source>
        <dbReference type="Proteomes" id="UP000054477"/>
    </source>
</evidence>
<reference evidence="1 2" key="1">
    <citation type="submission" date="2014-04" db="EMBL/GenBank/DDBJ databases">
        <authorList>
            <consortium name="DOE Joint Genome Institute"/>
            <person name="Kuo A."/>
            <person name="Kohler A."/>
            <person name="Nagy L.G."/>
            <person name="Floudas D."/>
            <person name="Copeland A."/>
            <person name="Barry K.W."/>
            <person name="Cichocki N."/>
            <person name="Veneault-Fourrey C."/>
            <person name="LaButti K."/>
            <person name="Lindquist E.A."/>
            <person name="Lipzen A."/>
            <person name="Lundell T."/>
            <person name="Morin E."/>
            <person name="Murat C."/>
            <person name="Sun H."/>
            <person name="Tunlid A."/>
            <person name="Henrissat B."/>
            <person name="Grigoriev I.V."/>
            <person name="Hibbett D.S."/>
            <person name="Martin F."/>
            <person name="Nordberg H.P."/>
            <person name="Cantor M.N."/>
            <person name="Hua S.X."/>
        </authorList>
    </citation>
    <scope>NUCLEOTIDE SEQUENCE [LARGE SCALE GENOMIC DNA]</scope>
    <source>
        <strain evidence="1 2">LaAM-08-1</strain>
    </source>
</reference>
<accession>A0A0C9WU80</accession>
<dbReference type="HOGENOM" id="CLU_2512967_0_0_1"/>
<reference evidence="2" key="2">
    <citation type="submission" date="2015-01" db="EMBL/GenBank/DDBJ databases">
        <title>Evolutionary Origins and Diversification of the Mycorrhizal Mutualists.</title>
        <authorList>
            <consortium name="DOE Joint Genome Institute"/>
            <consortium name="Mycorrhizal Genomics Consortium"/>
            <person name="Kohler A."/>
            <person name="Kuo A."/>
            <person name="Nagy L.G."/>
            <person name="Floudas D."/>
            <person name="Copeland A."/>
            <person name="Barry K.W."/>
            <person name="Cichocki N."/>
            <person name="Veneault-Fourrey C."/>
            <person name="LaButti K."/>
            <person name="Lindquist E.A."/>
            <person name="Lipzen A."/>
            <person name="Lundell T."/>
            <person name="Morin E."/>
            <person name="Murat C."/>
            <person name="Riley R."/>
            <person name="Ohm R."/>
            <person name="Sun H."/>
            <person name="Tunlid A."/>
            <person name="Henrissat B."/>
            <person name="Grigoriev I.V."/>
            <person name="Hibbett D.S."/>
            <person name="Martin F."/>
        </authorList>
    </citation>
    <scope>NUCLEOTIDE SEQUENCE [LARGE SCALE GENOMIC DNA]</scope>
    <source>
        <strain evidence="2">LaAM-08-1</strain>
    </source>
</reference>
<proteinExistence type="predicted"/>
<name>A0A0C9WU80_9AGAR</name>